<evidence type="ECO:0000313" key="2">
    <source>
        <dbReference type="EMBL" id="KLU65151.1"/>
    </source>
</evidence>
<name>A0A0J1IK99_9FIRM</name>
<dbReference type="SUPFAM" id="SSF53955">
    <property type="entry name" value="Lysozyme-like"/>
    <property type="match status" value="1"/>
</dbReference>
<dbReference type="Gene3D" id="2.60.40.10">
    <property type="entry name" value="Immunoglobulins"/>
    <property type="match status" value="3"/>
</dbReference>
<dbReference type="Pfam" id="PF13529">
    <property type="entry name" value="Peptidase_C39_2"/>
    <property type="match status" value="1"/>
</dbReference>
<dbReference type="RefSeq" id="WP_053006459.1">
    <property type="nucleotide sequence ID" value="NZ_LDZY01000010.1"/>
</dbReference>
<dbReference type="InterPro" id="IPR023346">
    <property type="entry name" value="Lysozyme-like_dom_sf"/>
</dbReference>
<sequence>MKKHFINKLIAQVVITLFLITIVFQNQALAQISNPIITSPTNGQSIEKGKDLTVTWNSVQGAVDYQIVVGDPSDIIIRGGATRSDGVIPGVSTNGQITFTIQSSYLLKTGQYWICVMAVDSSGYTRAGYSRFNVTKTLSVVDTTPPMGSISINNGAPSTSSQNVKLSLNATDTGSGVGQMMVSNDPVFNGASWEPYATSKTWVLSSGNGTKYVFVKFKDNSGNASQYVASIELTVPDTTPAVPVIPPVVVSTLPAPTNFTATAVSSSTINLSWSAVSGATTYSVYRLIGGQYSKIKSVTTPSFSDYGLSANSTYQYVVKAANSAGESSPSYASGITKTATITVTTVPTAPTGLTATVVNSSTINLSWNAVNGATSYYIFRASSLSAPFSQIGTATVTSFSSTGLSAGATYYYRVKAVNSAGQSVYSGVTSATAKVTVSLPTVTMVATPTFSVSEGTYTSAKSVAILCATSGVTIRYTTNGSEPTSTSAQYSSPISIGTTMTLKAKAFKTGMADSSTACATYTISNPVTVISPPKFDNFKQQIEQTVGMAVPLQGTITSNKPLLVVNVLFYDQNGKALPENGNKKDNSDGIYRKTFLTIDNKMSLNLADLPRNSFPENNGFVSPGTYTARIYAQSSGEQPAQIGSYLIKVNPAYDRIDGPKAPNGDSTKVYTAIFLAAGVKPTSSPSVTVMNGNSIIGTYTLVNQPLGSNGYETPQPYLSVADIAKSGNLPPDSDVTLTWVFQVPGYDNSPGSYLNKDNTFSYQIHTPKTPISQQDLAVNYRTLVYQFPASAKGYSNMIDRSGKKYDIDPNLIACVINQESGFNQFAKSGVGAVGLMQLMPKEAQTYGVQDLTNPEQNIDGGTHKLKDLIFEWNNSPNVKLALAAYNAGTPQVNKWISDAVKDNYMDYWYQDWEKIKGYKEVAAETRNYVDSIYPAWSNTFTSLPTQTISSLPTSYNNLTDDDWKIRTSPDGTLLEAFANTGGVKASDDVHIYLVINEGNKPVYLGDSNTELTWNNPDLPADWPGRYYGQWLINNDLHLTKGEMYSFSIKVTGSSVQNATTQKSLILPVYYGMYQKDWAGHPYYPKNMAQNGRVISINGCGPTSMAMIVASLGNPNVTPATMADYSMDHKFIDSNYDTTYGLFNGSGSAAYNYGLKVKTTRSIDELQQLLSDGTHIAIASMGVGHFTKGGHLIALMGVSNEGGNMRIIVYDPNTTNSSYGSDREIIKTDIPGIVLANPSVIDKETVGSVFWIYSK</sequence>
<dbReference type="Proteomes" id="UP000036356">
    <property type="component" value="Unassembled WGS sequence"/>
</dbReference>
<evidence type="ECO:0000259" key="1">
    <source>
        <dbReference type="PROSITE" id="PS50853"/>
    </source>
</evidence>
<dbReference type="EMBL" id="LDZY01000010">
    <property type="protein sequence ID" value="KLU65151.1"/>
    <property type="molecule type" value="Genomic_DNA"/>
</dbReference>
<dbReference type="InterPro" id="IPR008258">
    <property type="entry name" value="Transglycosylase_SLT_dom_1"/>
</dbReference>
<dbReference type="SUPFAM" id="SSF49265">
    <property type="entry name" value="Fibronectin type III"/>
    <property type="match status" value="1"/>
</dbReference>
<dbReference type="Pfam" id="PF00041">
    <property type="entry name" value="fn3"/>
    <property type="match status" value="2"/>
</dbReference>
<dbReference type="InterPro" id="IPR013783">
    <property type="entry name" value="Ig-like_fold"/>
</dbReference>
<accession>A0A0J1IK99</accession>
<dbReference type="InterPro" id="IPR039564">
    <property type="entry name" value="Peptidase_C39-like"/>
</dbReference>
<dbReference type="EC" id="3.2.1.91" evidence="2"/>
<feature type="domain" description="Fibronectin type-III" evidence="1">
    <location>
        <begin position="349"/>
        <end position="436"/>
    </location>
</feature>
<dbReference type="Pfam" id="PF13290">
    <property type="entry name" value="CHB_HEX_C_1"/>
    <property type="match status" value="1"/>
</dbReference>
<dbReference type="PANTHER" id="PTHR37423:SF2">
    <property type="entry name" value="MEMBRANE-BOUND LYTIC MUREIN TRANSGLYCOSYLASE C"/>
    <property type="match status" value="1"/>
</dbReference>
<protein>
    <submittedName>
        <fullName evidence="2">Exoglucanase B</fullName>
        <ecNumber evidence="2">3.2.1.91</ecNumber>
    </submittedName>
</protein>
<keyword evidence="3" id="KW-1185">Reference proteome</keyword>
<evidence type="ECO:0000313" key="3">
    <source>
        <dbReference type="Proteomes" id="UP000036356"/>
    </source>
</evidence>
<dbReference type="InterPro" id="IPR036116">
    <property type="entry name" value="FN3_sf"/>
</dbReference>
<dbReference type="GO" id="GO:0016162">
    <property type="term" value="F:cellulose 1,4-beta-cellobiosidase activity"/>
    <property type="evidence" value="ECO:0007669"/>
    <property type="project" value="UniProtKB-EC"/>
</dbReference>
<dbReference type="STRING" id="476652.DEAC_c31180"/>
<comment type="caution">
    <text evidence="2">The sequence shown here is derived from an EMBL/GenBank/DDBJ whole genome shotgun (WGS) entry which is preliminary data.</text>
</comment>
<dbReference type="PANTHER" id="PTHR37423">
    <property type="entry name" value="SOLUBLE LYTIC MUREIN TRANSGLYCOSYLASE-RELATED"/>
    <property type="match status" value="1"/>
</dbReference>
<dbReference type="Gene3D" id="3.90.70.10">
    <property type="entry name" value="Cysteine proteinases"/>
    <property type="match status" value="1"/>
</dbReference>
<organism evidence="2 3">
    <name type="scientific">Desulfosporosinus acididurans</name>
    <dbReference type="NCBI Taxonomy" id="476652"/>
    <lineage>
        <taxon>Bacteria</taxon>
        <taxon>Bacillati</taxon>
        <taxon>Bacillota</taxon>
        <taxon>Clostridia</taxon>
        <taxon>Eubacteriales</taxon>
        <taxon>Desulfitobacteriaceae</taxon>
        <taxon>Desulfosporosinus</taxon>
    </lineage>
</organism>
<dbReference type="AlphaFoldDB" id="A0A0J1IK99"/>
<dbReference type="PROSITE" id="PS50853">
    <property type="entry name" value="FN3"/>
    <property type="match status" value="2"/>
</dbReference>
<feature type="domain" description="Fibronectin type-III" evidence="1">
    <location>
        <begin position="255"/>
        <end position="341"/>
    </location>
</feature>
<keyword evidence="2" id="KW-0378">Hydrolase</keyword>
<dbReference type="InterPro" id="IPR059177">
    <property type="entry name" value="GH29D-like_dom"/>
</dbReference>
<dbReference type="InterPro" id="IPR003961">
    <property type="entry name" value="FN3_dom"/>
</dbReference>
<dbReference type="SMART" id="SM00060">
    <property type="entry name" value="FN3"/>
    <property type="match status" value="3"/>
</dbReference>
<proteinExistence type="predicted"/>
<gene>
    <name evidence="2" type="primary">cbhB</name>
    <name evidence="2" type="ORF">DEAC_c31180</name>
</gene>
<reference evidence="2 3" key="1">
    <citation type="submission" date="2015-06" db="EMBL/GenBank/DDBJ databases">
        <title>Draft genome of the moderately acidophilic sulfate reducer Candidatus Desulfosporosinus acididurans strain M1.</title>
        <authorList>
            <person name="Poehlein A."/>
            <person name="Petzsch P."/>
            <person name="Johnson B.D."/>
            <person name="Schloemann M."/>
            <person name="Daniel R."/>
            <person name="Muehling M."/>
        </authorList>
    </citation>
    <scope>NUCLEOTIDE SEQUENCE [LARGE SCALE GENOMIC DNA]</scope>
    <source>
        <strain evidence="2 3">M1</strain>
    </source>
</reference>
<dbReference type="PATRIC" id="fig|476652.3.peg.3280"/>
<keyword evidence="2" id="KW-0326">Glycosidase</keyword>
<dbReference type="Gene3D" id="1.10.530.10">
    <property type="match status" value="1"/>
</dbReference>
<dbReference type="CDD" id="cd00063">
    <property type="entry name" value="FN3"/>
    <property type="match status" value="2"/>
</dbReference>
<dbReference type="Pfam" id="PF01464">
    <property type="entry name" value="SLT"/>
    <property type="match status" value="1"/>
</dbReference>